<accession>A0A131ZVH0</accession>
<evidence type="ECO:0000313" key="1">
    <source>
        <dbReference type="EMBL" id="KPM02828.1"/>
    </source>
</evidence>
<reference evidence="1 2" key="1">
    <citation type="journal article" date="2015" name="Parasit. Vectors">
        <title>Draft genome of the scabies mite.</title>
        <authorList>
            <person name="Rider S.D.Jr."/>
            <person name="Morgan M.S."/>
            <person name="Arlian L.G."/>
        </authorList>
    </citation>
    <scope>NUCLEOTIDE SEQUENCE [LARGE SCALE GENOMIC DNA]</scope>
    <source>
        <strain evidence="1">Arlian Lab</strain>
    </source>
</reference>
<dbReference type="EMBL" id="JXLN01003070">
    <property type="protein sequence ID" value="KPM02828.1"/>
    <property type="molecule type" value="Genomic_DNA"/>
</dbReference>
<dbReference type="AlphaFoldDB" id="A0A131ZVH0"/>
<dbReference type="SUPFAM" id="SSF53822">
    <property type="entry name" value="Periplasmic binding protein-like I"/>
    <property type="match status" value="1"/>
</dbReference>
<dbReference type="OrthoDB" id="2150267at2759"/>
<organism evidence="1 2">
    <name type="scientific">Sarcoptes scabiei</name>
    <name type="common">Itch mite</name>
    <name type="synonym">Acarus scabiei</name>
    <dbReference type="NCBI Taxonomy" id="52283"/>
    <lineage>
        <taxon>Eukaryota</taxon>
        <taxon>Metazoa</taxon>
        <taxon>Ecdysozoa</taxon>
        <taxon>Arthropoda</taxon>
        <taxon>Chelicerata</taxon>
        <taxon>Arachnida</taxon>
        <taxon>Acari</taxon>
        <taxon>Acariformes</taxon>
        <taxon>Sarcoptiformes</taxon>
        <taxon>Astigmata</taxon>
        <taxon>Psoroptidia</taxon>
        <taxon>Sarcoptoidea</taxon>
        <taxon>Sarcoptidae</taxon>
        <taxon>Sarcoptinae</taxon>
        <taxon>Sarcoptes</taxon>
    </lineage>
</organism>
<name>A0A131ZVH0_SARSC</name>
<dbReference type="VEuPathDB" id="VectorBase:SSCA001609"/>
<comment type="caution">
    <text evidence="1">The sequence shown here is derived from an EMBL/GenBank/DDBJ whole genome shotgun (WGS) entry which is preliminary data.</text>
</comment>
<evidence type="ECO:0008006" key="3">
    <source>
        <dbReference type="Google" id="ProtNLM"/>
    </source>
</evidence>
<dbReference type="Gene3D" id="3.40.50.2300">
    <property type="match status" value="1"/>
</dbReference>
<dbReference type="InterPro" id="IPR028082">
    <property type="entry name" value="Peripla_BP_I"/>
</dbReference>
<sequence>MNLIVPQWAHSAMAMAHHQDDVRSKTLYIAGFFPTSRNIPQGAIGRGVLPAVRLALQHVNESPLFTKYRLDLVWNNTKTGLNLIAQLIVRKTIQYLFVIRMIME</sequence>
<proteinExistence type="predicted"/>
<gene>
    <name evidence="1" type="ORF">QR98_0012510</name>
</gene>
<protein>
    <recommendedName>
        <fullName evidence="3">Receptor ligand binding region domain-containing protein</fullName>
    </recommendedName>
</protein>
<evidence type="ECO:0000313" key="2">
    <source>
        <dbReference type="Proteomes" id="UP000616769"/>
    </source>
</evidence>
<dbReference type="Proteomes" id="UP000616769">
    <property type="component" value="Unassembled WGS sequence"/>
</dbReference>